<sequence>MNPQIERIKAEIEKHKNKITQLQERIKRLEARRTELQNTEILGRIEVITATPEDLAAIMRSLTIKGGKAK</sequence>
<evidence type="ECO:0000256" key="1">
    <source>
        <dbReference type="SAM" id="Coils"/>
    </source>
</evidence>
<dbReference type="EMBL" id="VSSQ01076638">
    <property type="protein sequence ID" value="MPN26935.1"/>
    <property type="molecule type" value="Genomic_DNA"/>
</dbReference>
<dbReference type="AlphaFoldDB" id="A0A645GJP2"/>
<evidence type="ECO:0000313" key="2">
    <source>
        <dbReference type="EMBL" id="MPN26935.1"/>
    </source>
</evidence>
<reference evidence="2" key="1">
    <citation type="submission" date="2019-08" db="EMBL/GenBank/DDBJ databases">
        <authorList>
            <person name="Kucharzyk K."/>
            <person name="Murdoch R.W."/>
            <person name="Higgins S."/>
            <person name="Loffler F."/>
        </authorList>
    </citation>
    <scope>NUCLEOTIDE SEQUENCE</scope>
</reference>
<comment type="caution">
    <text evidence="2">The sequence shown here is derived from an EMBL/GenBank/DDBJ whole genome shotgun (WGS) entry which is preliminary data.</text>
</comment>
<feature type="coiled-coil region" evidence="1">
    <location>
        <begin position="5"/>
        <end position="39"/>
    </location>
</feature>
<evidence type="ECO:0008006" key="3">
    <source>
        <dbReference type="Google" id="ProtNLM"/>
    </source>
</evidence>
<dbReference type="InterPro" id="IPR025464">
    <property type="entry name" value="DUF4315"/>
</dbReference>
<organism evidence="2">
    <name type="scientific">bioreactor metagenome</name>
    <dbReference type="NCBI Taxonomy" id="1076179"/>
    <lineage>
        <taxon>unclassified sequences</taxon>
        <taxon>metagenomes</taxon>
        <taxon>ecological metagenomes</taxon>
    </lineage>
</organism>
<dbReference type="Pfam" id="PF14193">
    <property type="entry name" value="DUF4315"/>
    <property type="match status" value="1"/>
</dbReference>
<protein>
    <recommendedName>
        <fullName evidence="3">DUF4315 family protein</fullName>
    </recommendedName>
</protein>
<proteinExistence type="predicted"/>
<accession>A0A645GJP2</accession>
<keyword evidence="1" id="KW-0175">Coiled coil</keyword>
<gene>
    <name evidence="2" type="ORF">SDC9_174361</name>
</gene>
<name>A0A645GJP2_9ZZZZ</name>